<organism evidence="1 2">
    <name type="scientific">[Empedobacter] haloabium</name>
    <dbReference type="NCBI Taxonomy" id="592317"/>
    <lineage>
        <taxon>Bacteria</taxon>
        <taxon>Pseudomonadati</taxon>
        <taxon>Pseudomonadota</taxon>
        <taxon>Betaproteobacteria</taxon>
        <taxon>Burkholderiales</taxon>
        <taxon>Oxalobacteraceae</taxon>
        <taxon>Telluria group</taxon>
        <taxon>Telluria group incertae sedis</taxon>
    </lineage>
</organism>
<gene>
    <name evidence="1" type="ORF">E7V67_016130</name>
</gene>
<proteinExistence type="predicted"/>
<reference evidence="1 2" key="1">
    <citation type="journal article" date="2019" name="Int. J. Syst. Evol. Microbiol.">
        <title>The Draft Whole-Genome Sequence of the Antibiotic Producer Empedobacter haloabium ATCC 31962 Provides Indications for Its Taxonomic Reclassification.</title>
        <authorList>
            <person name="Miess H."/>
            <person name="Arlt P."/>
            <person name="Apel A.K."/>
            <person name="Weber T."/>
            <person name="Nieselt K."/>
            <person name="Hanssen F."/>
            <person name="Czemmel S."/>
            <person name="Nahnsen S."/>
            <person name="Gross H."/>
        </authorList>
    </citation>
    <scope>NUCLEOTIDE SEQUENCE [LARGE SCALE GENOMIC DNA]</scope>
    <source>
        <strain evidence="1 2">ATCC 31962</strain>
    </source>
</reference>
<dbReference type="Proteomes" id="UP000321323">
    <property type="component" value="Chromosome"/>
</dbReference>
<evidence type="ECO:0000313" key="1">
    <source>
        <dbReference type="EMBL" id="WUR11239.1"/>
    </source>
</evidence>
<accession>A0ABZ1UF88</accession>
<evidence type="ECO:0000313" key="2">
    <source>
        <dbReference type="Proteomes" id="UP000321323"/>
    </source>
</evidence>
<evidence type="ECO:0008006" key="3">
    <source>
        <dbReference type="Google" id="ProtNLM"/>
    </source>
</evidence>
<sequence length="118" mass="12804">MTIVNTHFFNVPVRVFELTTPTYKAYYDYPVINSTYPKSVIVYELTEAPAGVTFGSVEVTPAGAPFVSSIAAGGRLIILADTDSQSTTEKTYQVAITLTTPTGSVQIDPQIINSPIRR</sequence>
<keyword evidence="2" id="KW-1185">Reference proteome</keyword>
<protein>
    <recommendedName>
        <fullName evidence="3">Cadherin-like beta sandwich domain-containing protein</fullName>
    </recommendedName>
</protein>
<dbReference type="EMBL" id="CP136508">
    <property type="protein sequence ID" value="WUR11239.1"/>
    <property type="molecule type" value="Genomic_DNA"/>
</dbReference>
<name>A0ABZ1UF88_9BURK</name>